<evidence type="ECO:0000256" key="2">
    <source>
        <dbReference type="ARBA" id="ARBA00022475"/>
    </source>
</evidence>
<protein>
    <submittedName>
        <fullName evidence="8">ComEC/Rec2 family competence protein</fullName>
    </submittedName>
</protein>
<reference evidence="9" key="1">
    <citation type="submission" date="2023-07" db="EMBL/GenBank/DDBJ databases">
        <authorList>
            <person name="Colorado M.A."/>
            <person name="Villamil L.M."/>
            <person name="Melo J.F."/>
            <person name="Rodriguez J.A."/>
            <person name="Ruiz R.Y."/>
        </authorList>
    </citation>
    <scope>NUCLEOTIDE SEQUENCE [LARGE SCALE GENOMIC DNA]</scope>
    <source>
        <strain evidence="9">C33</strain>
    </source>
</reference>
<name>A0ABU4WB14_9FUSO</name>
<dbReference type="Proteomes" id="UP001279681">
    <property type="component" value="Unassembled WGS sequence"/>
</dbReference>
<dbReference type="InterPro" id="IPR052159">
    <property type="entry name" value="Competence_DNA_uptake"/>
</dbReference>
<dbReference type="NCBIfam" id="TIGR00360">
    <property type="entry name" value="ComEC_N-term"/>
    <property type="match status" value="1"/>
</dbReference>
<feature type="transmembrane region" description="Helical" evidence="6">
    <location>
        <begin position="182"/>
        <end position="200"/>
    </location>
</feature>
<keyword evidence="9" id="KW-1185">Reference proteome</keyword>
<sequence>MKKIEIGALIVFIASIFFFRLYIITYKEKVEIGDVVEITGRVDAGKGRIETIDGKYFLENTYFLVNKVEDGEKIILGDIENIKNLKWGTQYKLNVQEVRENKNIFKEFFIMKIKKISENYTIGLENFLRATILGEGHLIDNELKELFRYTGTAHLLVISGLHIGVIISGIVLLLLKLKISKRIRYFLTFLILSIYVLSIGKSPSVLRAYIMGGIYLLGNVIYEKVNTKKSFLIAFIISLLIYPTWIYSISFWMSYVAVFSIIFIYQKLPKFNIRKNIYLNKILNSILLTIVVQISMTPIFYIFFKNIPLLSFFTNILLIPIASIFIIIGFITLFLSNFYLEFLLLPILNYSYIFLIESVQLLSRIPYLTLEL</sequence>
<feature type="transmembrane region" description="Helical" evidence="6">
    <location>
        <begin position="316"/>
        <end position="336"/>
    </location>
</feature>
<proteinExistence type="predicted"/>
<feature type="transmembrane region" description="Helical" evidence="6">
    <location>
        <begin position="342"/>
        <end position="362"/>
    </location>
</feature>
<keyword evidence="4 6" id="KW-1133">Transmembrane helix</keyword>
<dbReference type="EMBL" id="JAVIKH010000004">
    <property type="protein sequence ID" value="MDX8335678.1"/>
    <property type="molecule type" value="Genomic_DNA"/>
</dbReference>
<feature type="transmembrane region" description="Helical" evidence="6">
    <location>
        <begin position="7"/>
        <end position="25"/>
    </location>
</feature>
<evidence type="ECO:0000259" key="7">
    <source>
        <dbReference type="Pfam" id="PF03772"/>
    </source>
</evidence>
<feature type="transmembrane region" description="Helical" evidence="6">
    <location>
        <begin position="153"/>
        <end position="175"/>
    </location>
</feature>
<evidence type="ECO:0000256" key="3">
    <source>
        <dbReference type="ARBA" id="ARBA00022692"/>
    </source>
</evidence>
<feature type="domain" description="ComEC/Rec2-related protein" evidence="7">
    <location>
        <begin position="132"/>
        <end position="370"/>
    </location>
</feature>
<accession>A0ABU4WB14</accession>
<keyword evidence="5 6" id="KW-0472">Membrane</keyword>
<dbReference type="PANTHER" id="PTHR30619:SF7">
    <property type="entry name" value="BETA-LACTAMASE DOMAIN PROTEIN"/>
    <property type="match status" value="1"/>
</dbReference>
<keyword evidence="2" id="KW-1003">Cell membrane</keyword>
<comment type="subcellular location">
    <subcellularLocation>
        <location evidence="1">Cell membrane</location>
        <topology evidence="1">Multi-pass membrane protein</topology>
    </subcellularLocation>
</comment>
<feature type="transmembrane region" description="Helical" evidence="6">
    <location>
        <begin position="234"/>
        <end position="265"/>
    </location>
</feature>
<dbReference type="PANTHER" id="PTHR30619">
    <property type="entry name" value="DNA INTERNALIZATION/COMPETENCE PROTEIN COMEC/REC2"/>
    <property type="match status" value="1"/>
</dbReference>
<evidence type="ECO:0000256" key="6">
    <source>
        <dbReference type="SAM" id="Phobius"/>
    </source>
</evidence>
<evidence type="ECO:0000313" key="9">
    <source>
        <dbReference type="Proteomes" id="UP001279681"/>
    </source>
</evidence>
<dbReference type="Pfam" id="PF03772">
    <property type="entry name" value="Competence"/>
    <property type="match status" value="1"/>
</dbReference>
<dbReference type="RefSeq" id="WP_320313087.1">
    <property type="nucleotide sequence ID" value="NZ_JAVIKH010000004.1"/>
</dbReference>
<feature type="transmembrane region" description="Helical" evidence="6">
    <location>
        <begin position="206"/>
        <end position="222"/>
    </location>
</feature>
<evidence type="ECO:0000256" key="1">
    <source>
        <dbReference type="ARBA" id="ARBA00004651"/>
    </source>
</evidence>
<evidence type="ECO:0000313" key="8">
    <source>
        <dbReference type="EMBL" id="MDX8335678.1"/>
    </source>
</evidence>
<feature type="transmembrane region" description="Helical" evidence="6">
    <location>
        <begin position="285"/>
        <end position="304"/>
    </location>
</feature>
<keyword evidence="3 6" id="KW-0812">Transmembrane</keyword>
<evidence type="ECO:0000256" key="5">
    <source>
        <dbReference type="ARBA" id="ARBA00023136"/>
    </source>
</evidence>
<organism evidence="8 9">
    <name type="scientific">Candidatus Cetobacterium colombiensis</name>
    <dbReference type="NCBI Taxonomy" id="3073100"/>
    <lineage>
        <taxon>Bacteria</taxon>
        <taxon>Fusobacteriati</taxon>
        <taxon>Fusobacteriota</taxon>
        <taxon>Fusobacteriia</taxon>
        <taxon>Fusobacteriales</taxon>
        <taxon>Fusobacteriaceae</taxon>
        <taxon>Cetobacterium</taxon>
    </lineage>
</organism>
<gene>
    <name evidence="8" type="ORF">RFV38_04030</name>
</gene>
<comment type="caution">
    <text evidence="8">The sequence shown here is derived from an EMBL/GenBank/DDBJ whole genome shotgun (WGS) entry which is preliminary data.</text>
</comment>
<dbReference type="InterPro" id="IPR004477">
    <property type="entry name" value="ComEC_N"/>
</dbReference>
<evidence type="ECO:0000256" key="4">
    <source>
        <dbReference type="ARBA" id="ARBA00022989"/>
    </source>
</evidence>